<evidence type="ECO:0000313" key="3">
    <source>
        <dbReference type="Proteomes" id="UP001319861"/>
    </source>
</evidence>
<name>A0ABN6FJ34_SINCY</name>
<dbReference type="EMBL" id="AP024525">
    <property type="protein sequence ID" value="BCT76595.1"/>
    <property type="molecule type" value="Genomic_DNA"/>
</dbReference>
<gene>
    <name evidence="2" type="ORF">SCMU_24370</name>
</gene>
<dbReference type="RefSeq" id="WP_229229396.1">
    <property type="nucleotide sequence ID" value="NZ_AP024525.1"/>
</dbReference>
<keyword evidence="3" id="KW-1185">Reference proteome</keyword>
<evidence type="ECO:0000313" key="2">
    <source>
        <dbReference type="EMBL" id="BCT76595.1"/>
    </source>
</evidence>
<reference evidence="2 3" key="1">
    <citation type="journal article" date="2021" name="J. Biosci. Bioeng.">
        <title>Identification and characterization of a chc gene cluster responsible for the aromatization pathway of cyclohexanecarboxylate degradation in Sinomonas cyclohexanicum ATCC 51369.</title>
        <authorList>
            <person name="Yamamoto T."/>
            <person name="Hasegawa Y."/>
            <person name="Lau P.C.K."/>
            <person name="Iwaki H."/>
        </authorList>
    </citation>
    <scope>NUCLEOTIDE SEQUENCE [LARGE SCALE GENOMIC DNA]</scope>
    <source>
        <strain evidence="2 3">ATCC 51369</strain>
    </source>
</reference>
<sequence length="282" mass="27971">MSDSRHRTHGLLQVGPRTAAATAAVVLATALSGCGPGSASPAWTGVAGPSASAGAQGGPTAGGPSASGSATPSGAGNSSSGSATPSPGATSAEWKRYTDPAKKISFELPASWIVQSTDPAPGAAAGSLRLEVKKADGTFVAALATGLPIPTAPACDPAQAKSYSVLNSVPVTVPFADGPNVIAPRFVFRVIQGYKFFGSFGLTGVPTAAQDGKACQLTNIVPGPAGIGGYSFADATEVTAPAQEARVAPLKSFDSLAQASAYVRDSGDFADAQRMIMSLAFT</sequence>
<dbReference type="PROSITE" id="PS51257">
    <property type="entry name" value="PROKAR_LIPOPROTEIN"/>
    <property type="match status" value="1"/>
</dbReference>
<dbReference type="Proteomes" id="UP001319861">
    <property type="component" value="Chromosome"/>
</dbReference>
<feature type="compositionally biased region" description="Low complexity" evidence="1">
    <location>
        <begin position="44"/>
        <end position="54"/>
    </location>
</feature>
<proteinExistence type="predicted"/>
<protein>
    <submittedName>
        <fullName evidence="2">Uncharacterized protein</fullName>
    </submittedName>
</protein>
<accession>A0ABN6FJ34</accession>
<feature type="region of interest" description="Disordered" evidence="1">
    <location>
        <begin position="44"/>
        <end position="93"/>
    </location>
</feature>
<feature type="compositionally biased region" description="Low complexity" evidence="1">
    <location>
        <begin position="62"/>
        <end position="92"/>
    </location>
</feature>
<evidence type="ECO:0000256" key="1">
    <source>
        <dbReference type="SAM" id="MobiDB-lite"/>
    </source>
</evidence>
<organism evidence="2 3">
    <name type="scientific">Sinomonas cyclohexanicum</name>
    <name type="common">Corynebacterium cyclohexanicum</name>
    <dbReference type="NCBI Taxonomy" id="322009"/>
    <lineage>
        <taxon>Bacteria</taxon>
        <taxon>Bacillati</taxon>
        <taxon>Actinomycetota</taxon>
        <taxon>Actinomycetes</taxon>
        <taxon>Micrococcales</taxon>
        <taxon>Micrococcaceae</taxon>
        <taxon>Sinomonas</taxon>
    </lineage>
</organism>